<dbReference type="RefSeq" id="WP_419192348.1">
    <property type="nucleotide sequence ID" value="NZ_CP036287.1"/>
</dbReference>
<name>A0A518BJE4_9BACT</name>
<keyword evidence="1" id="KW-0472">Membrane</keyword>
<organism evidence="3 4">
    <name type="scientific">Engelhardtia mirabilis</name>
    <dbReference type="NCBI Taxonomy" id="2528011"/>
    <lineage>
        <taxon>Bacteria</taxon>
        <taxon>Pseudomonadati</taxon>
        <taxon>Planctomycetota</taxon>
        <taxon>Planctomycetia</taxon>
        <taxon>Planctomycetia incertae sedis</taxon>
        <taxon>Engelhardtia</taxon>
    </lineage>
</organism>
<sequence precursor="true">MTTQALRPPALARAARWLAVLPIRAYARLVSPYTPATCRFRPTCSGYAREAIELHGVLRGTWLGIRRVLRCHPFSDPGLDPVPNSPFDRRTPATARLVTSWFTARMEPRASMAEESRESAPTHDSSIP</sequence>
<reference evidence="3 4" key="1">
    <citation type="submission" date="2019-02" db="EMBL/GenBank/DDBJ databases">
        <title>Deep-cultivation of Planctomycetes and their phenomic and genomic characterization uncovers novel biology.</title>
        <authorList>
            <person name="Wiegand S."/>
            <person name="Jogler M."/>
            <person name="Boedeker C."/>
            <person name="Pinto D."/>
            <person name="Vollmers J."/>
            <person name="Rivas-Marin E."/>
            <person name="Kohn T."/>
            <person name="Peeters S.H."/>
            <person name="Heuer A."/>
            <person name="Rast P."/>
            <person name="Oberbeckmann S."/>
            <person name="Bunk B."/>
            <person name="Jeske O."/>
            <person name="Meyerdierks A."/>
            <person name="Storesund J.E."/>
            <person name="Kallscheuer N."/>
            <person name="Luecker S."/>
            <person name="Lage O.M."/>
            <person name="Pohl T."/>
            <person name="Merkel B.J."/>
            <person name="Hornburger P."/>
            <person name="Mueller R.-W."/>
            <person name="Bruemmer F."/>
            <person name="Labrenz M."/>
            <person name="Spormann A.M."/>
            <person name="Op den Camp H."/>
            <person name="Overmann J."/>
            <person name="Amann R."/>
            <person name="Jetten M.S.M."/>
            <person name="Mascher T."/>
            <person name="Medema M.H."/>
            <person name="Devos D.P."/>
            <person name="Kaster A.-K."/>
            <person name="Ovreas L."/>
            <person name="Rohde M."/>
            <person name="Galperin M.Y."/>
            <person name="Jogler C."/>
        </authorList>
    </citation>
    <scope>NUCLEOTIDE SEQUENCE [LARGE SCALE GENOMIC DNA]</scope>
    <source>
        <strain evidence="3 4">Pla133</strain>
    </source>
</reference>
<comment type="similarity">
    <text evidence="1">Belongs to the UPF0161 family.</text>
</comment>
<feature type="region of interest" description="Disordered" evidence="2">
    <location>
        <begin position="108"/>
        <end position="128"/>
    </location>
</feature>
<protein>
    <recommendedName>
        <fullName evidence="1">Putative membrane protein insertion efficiency factor</fullName>
    </recommendedName>
</protein>
<keyword evidence="4" id="KW-1185">Reference proteome</keyword>
<dbReference type="AlphaFoldDB" id="A0A518BJE4"/>
<dbReference type="EMBL" id="CP036287">
    <property type="protein sequence ID" value="QDU67100.1"/>
    <property type="molecule type" value="Genomic_DNA"/>
</dbReference>
<dbReference type="GO" id="GO:0005886">
    <property type="term" value="C:plasma membrane"/>
    <property type="evidence" value="ECO:0007669"/>
    <property type="project" value="UniProtKB-SubCell"/>
</dbReference>
<dbReference type="PANTHER" id="PTHR33383:SF1">
    <property type="entry name" value="MEMBRANE PROTEIN INSERTION EFFICIENCY FACTOR-RELATED"/>
    <property type="match status" value="1"/>
</dbReference>
<evidence type="ECO:0000313" key="3">
    <source>
        <dbReference type="EMBL" id="QDU67100.1"/>
    </source>
</evidence>
<dbReference type="KEGG" id="pbap:Pla133_21780"/>
<feature type="compositionally biased region" description="Basic and acidic residues" evidence="2">
    <location>
        <begin position="108"/>
        <end position="121"/>
    </location>
</feature>
<keyword evidence="1" id="KW-1003">Cell membrane</keyword>
<dbReference type="PANTHER" id="PTHR33383">
    <property type="entry name" value="MEMBRANE PROTEIN INSERTION EFFICIENCY FACTOR-RELATED"/>
    <property type="match status" value="1"/>
</dbReference>
<dbReference type="Pfam" id="PF01809">
    <property type="entry name" value="YidD"/>
    <property type="match status" value="1"/>
</dbReference>
<comment type="function">
    <text evidence="1">Could be involved in insertion of integral membrane proteins into the membrane.</text>
</comment>
<dbReference type="NCBIfam" id="TIGR00278">
    <property type="entry name" value="membrane protein insertion efficiency factor YidD"/>
    <property type="match status" value="1"/>
</dbReference>
<accession>A0A518BJE4</accession>
<proteinExistence type="inferred from homology"/>
<evidence type="ECO:0000313" key="4">
    <source>
        <dbReference type="Proteomes" id="UP000316921"/>
    </source>
</evidence>
<evidence type="ECO:0000256" key="2">
    <source>
        <dbReference type="SAM" id="MobiDB-lite"/>
    </source>
</evidence>
<gene>
    <name evidence="3" type="primary">yidD</name>
    <name evidence="3" type="ORF">Pla133_21780</name>
</gene>
<dbReference type="InterPro" id="IPR002696">
    <property type="entry name" value="Membr_insert_effic_factor_YidD"/>
</dbReference>
<comment type="subcellular location">
    <subcellularLocation>
        <location evidence="1">Cell membrane</location>
        <topology evidence="1">Peripheral membrane protein</topology>
        <orientation evidence="1">Cytoplasmic side</orientation>
    </subcellularLocation>
</comment>
<dbReference type="Proteomes" id="UP000316921">
    <property type="component" value="Chromosome"/>
</dbReference>
<evidence type="ECO:0000256" key="1">
    <source>
        <dbReference type="HAMAP-Rule" id="MF_00386"/>
    </source>
</evidence>
<dbReference type="HAMAP" id="MF_00386">
    <property type="entry name" value="UPF0161_YidD"/>
    <property type="match status" value="1"/>
</dbReference>
<dbReference type="SMART" id="SM01234">
    <property type="entry name" value="Haemolytic"/>
    <property type="match status" value="1"/>
</dbReference>